<dbReference type="InterPro" id="IPR048898">
    <property type="entry name" value="OB_NMD3"/>
</dbReference>
<protein>
    <recommendedName>
        <fullName evidence="2 7">60S ribosomal export protein NMD3</fullName>
    </recommendedName>
</protein>
<keyword evidence="12" id="KW-1185">Reference proteome</keyword>
<keyword evidence="5 7" id="KW-0653">Protein transport</keyword>
<keyword evidence="4 7" id="KW-0963">Cytoplasm</keyword>
<evidence type="ECO:0000256" key="2">
    <source>
        <dbReference type="ARBA" id="ARBA00017035"/>
    </source>
</evidence>
<dbReference type="OrthoDB" id="203821at2759"/>
<evidence type="ECO:0000256" key="3">
    <source>
        <dbReference type="ARBA" id="ARBA00022448"/>
    </source>
</evidence>
<gene>
    <name evidence="11" type="ORF">AAJ76_380008763</name>
</gene>
<reference evidence="11 12" key="1">
    <citation type="journal article" date="2015" name="Environ. Microbiol.">
        <title>Genome analyses suggest the presence of polyploidy and recent human-driven expansions in eight global populations of the honeybee pathogen Nosema ceranae.</title>
        <authorList>
            <person name="Pelin A."/>
            <person name="Selman M."/>
            <person name="Aris-Brosou S."/>
            <person name="Farinelli L."/>
            <person name="Corradi N."/>
        </authorList>
    </citation>
    <scope>NUCLEOTIDE SEQUENCE [LARGE SCALE GENOMIC DNA]</scope>
    <source>
        <strain evidence="11 12">PA08 1199</strain>
    </source>
</reference>
<organism evidence="11 12">
    <name type="scientific">Vairimorpha ceranae</name>
    <dbReference type="NCBI Taxonomy" id="40302"/>
    <lineage>
        <taxon>Eukaryota</taxon>
        <taxon>Fungi</taxon>
        <taxon>Fungi incertae sedis</taxon>
        <taxon>Microsporidia</taxon>
        <taxon>Nosematidae</taxon>
        <taxon>Vairimorpha</taxon>
    </lineage>
</organism>
<dbReference type="GO" id="GO:0043023">
    <property type="term" value="F:ribosomal large subunit binding"/>
    <property type="evidence" value="ECO:0007669"/>
    <property type="project" value="InterPro"/>
</dbReference>
<dbReference type="GeneID" id="36320351"/>
<dbReference type="RefSeq" id="XP_024330673.1">
    <property type="nucleotide sequence ID" value="XM_024475410.1"/>
</dbReference>
<dbReference type="GO" id="GO:0000055">
    <property type="term" value="P:ribosomal large subunit export from nucleus"/>
    <property type="evidence" value="ECO:0007669"/>
    <property type="project" value="TreeGrafter"/>
</dbReference>
<dbReference type="EMBL" id="JPQZ01000038">
    <property type="protein sequence ID" value="KKO74931.1"/>
    <property type="molecule type" value="Genomic_DNA"/>
</dbReference>
<comment type="caution">
    <text evidence="11">The sequence shown here is derived from an EMBL/GenBank/DDBJ whole genome shotgun (WGS) entry which is preliminary data.</text>
</comment>
<evidence type="ECO:0000256" key="4">
    <source>
        <dbReference type="ARBA" id="ARBA00022490"/>
    </source>
</evidence>
<comment type="similarity">
    <text evidence="1 7">Belongs to the NMD3 family.</text>
</comment>
<evidence type="ECO:0000313" key="12">
    <source>
        <dbReference type="Proteomes" id="UP000034350"/>
    </source>
</evidence>
<keyword evidence="3 7" id="KW-0813">Transport</keyword>
<dbReference type="Pfam" id="PF04981">
    <property type="entry name" value="NMD3"/>
    <property type="match status" value="1"/>
</dbReference>
<evidence type="ECO:0000256" key="7">
    <source>
        <dbReference type="RuleBase" id="RU364108"/>
    </source>
</evidence>
<dbReference type="VEuPathDB" id="MicrosporidiaDB:NCER_101641"/>
<dbReference type="GO" id="GO:0005634">
    <property type="term" value="C:nucleus"/>
    <property type="evidence" value="ECO:0007669"/>
    <property type="project" value="UniProtKB-SubCell"/>
</dbReference>
<dbReference type="GO" id="GO:0015031">
    <property type="term" value="P:protein transport"/>
    <property type="evidence" value="ECO:0007669"/>
    <property type="project" value="UniProtKB-KW"/>
</dbReference>
<comment type="subcellular location">
    <subcellularLocation>
        <location evidence="7">Cytoplasm</location>
    </subcellularLocation>
    <subcellularLocation>
        <location evidence="7">Nucleus</location>
    </subcellularLocation>
</comment>
<evidence type="ECO:0000259" key="10">
    <source>
        <dbReference type="Pfam" id="PF21193"/>
    </source>
</evidence>
<sequence>MILCYKCGIPTESTEYKLCIRCTTTTITISEKLKKFINVDWCKGCERYLNKPKTWSKYEWGSRELLIYLIKSNTSLNYFEILDSCFDYTEEHSKRMNIQVLLEANGIRENVEIRYTIKNKQCPDCEKIEAKQHWKAVVQVRHRMEHPRIFILLEQLIIKNKQYLDTTNIKMRKGGIDFYFTDRTCAYKLVNFIESVLPVKIILSERLISKDIQNAKSNYKFSFSIEIAPLCTDDLVILEKSFAHSLGISNIVLVKKISTNIILLDPYLCKEVKVSNLSYWSNKDKFKVLISSKKFIKFSVLEIDRKPILNNESYKLVSLSVLKNDSTEIIETRTHLGKTIKEDDILLGYDLTNFNTSIEDDNMPDYLLVRKNPVKNINWKVKVTSDEYYYFLDDIKKDKEIVNNLCEMPVENKDLIENLEKLLNY</sequence>
<feature type="domain" description="60S ribosomal export protein NMD3 SH3" evidence="10">
    <location>
        <begin position="231"/>
        <end position="267"/>
    </location>
</feature>
<dbReference type="VEuPathDB" id="MicrosporidiaDB:AAJ76_380008763"/>
<dbReference type="VEuPathDB" id="MicrosporidiaDB:G9O61_00g015330"/>
<dbReference type="InterPro" id="IPR039768">
    <property type="entry name" value="Nmd3"/>
</dbReference>
<comment type="function">
    <text evidence="7">Acts as an adapter for the XPO1/CRM1-mediated export of the 60S ribosomal subunit.</text>
</comment>
<evidence type="ECO:0000259" key="9">
    <source>
        <dbReference type="Pfam" id="PF21192"/>
    </source>
</evidence>
<evidence type="ECO:0000259" key="8">
    <source>
        <dbReference type="Pfam" id="PF04981"/>
    </source>
</evidence>
<evidence type="ECO:0000313" key="11">
    <source>
        <dbReference type="EMBL" id="KKO74931.1"/>
    </source>
</evidence>
<dbReference type="PANTHER" id="PTHR12746">
    <property type="entry name" value="NONSENSE-MEDIATED MRNA DECAY PROTEIN 3"/>
    <property type="match status" value="1"/>
</dbReference>
<feature type="domain" description="Nmd3 N-terminal" evidence="8">
    <location>
        <begin position="4"/>
        <end position="227"/>
    </location>
</feature>
<evidence type="ECO:0000256" key="5">
    <source>
        <dbReference type="ARBA" id="ARBA00022927"/>
    </source>
</evidence>
<name>A0A0F9WBN9_9MICR</name>
<dbReference type="AlphaFoldDB" id="A0A0F9WBN9"/>
<dbReference type="Pfam" id="PF21192">
    <property type="entry name" value="OB_NMD3"/>
    <property type="match status" value="1"/>
</dbReference>
<dbReference type="InterPro" id="IPR007064">
    <property type="entry name" value="Nmd3_N"/>
</dbReference>
<evidence type="ECO:0000256" key="6">
    <source>
        <dbReference type="ARBA" id="ARBA00023242"/>
    </source>
</evidence>
<evidence type="ECO:0000256" key="1">
    <source>
        <dbReference type="ARBA" id="ARBA00009794"/>
    </source>
</evidence>
<proteinExistence type="inferred from homology"/>
<feature type="domain" description="60S ribosomal export protein NMD3 OB-fold" evidence="9">
    <location>
        <begin position="296"/>
        <end position="371"/>
    </location>
</feature>
<dbReference type="PANTHER" id="PTHR12746:SF2">
    <property type="entry name" value="60S RIBOSOMAL EXPORT PROTEIN NMD3"/>
    <property type="match status" value="1"/>
</dbReference>
<dbReference type="GO" id="GO:0005737">
    <property type="term" value="C:cytoplasm"/>
    <property type="evidence" value="ECO:0007669"/>
    <property type="project" value="UniProtKB-SubCell"/>
</dbReference>
<dbReference type="Proteomes" id="UP000034350">
    <property type="component" value="Unassembled WGS sequence"/>
</dbReference>
<dbReference type="InterPro" id="IPR048899">
    <property type="entry name" value="NMD_SH3"/>
</dbReference>
<dbReference type="Pfam" id="PF21193">
    <property type="entry name" value="NMD_SH3"/>
    <property type="match status" value="1"/>
</dbReference>
<accession>A0A0F9WBN9</accession>
<keyword evidence="6 7" id="KW-0539">Nucleus</keyword>